<dbReference type="Gene3D" id="3.30.420.10">
    <property type="entry name" value="Ribonuclease H-like superfamily/Ribonuclease H"/>
    <property type="match status" value="1"/>
</dbReference>
<evidence type="ECO:0000313" key="2">
    <source>
        <dbReference type="Proteomes" id="UP000887159"/>
    </source>
</evidence>
<dbReference type="InterPro" id="IPR036397">
    <property type="entry name" value="RNaseH_sf"/>
</dbReference>
<dbReference type="EMBL" id="BMAU01021052">
    <property type="protein sequence ID" value="GFX88447.1"/>
    <property type="molecule type" value="Genomic_DNA"/>
</dbReference>
<reference evidence="1" key="1">
    <citation type="submission" date="2020-08" db="EMBL/GenBank/DDBJ databases">
        <title>Multicomponent nature underlies the extraordinary mechanical properties of spider dragline silk.</title>
        <authorList>
            <person name="Kono N."/>
            <person name="Nakamura H."/>
            <person name="Mori M."/>
            <person name="Yoshida Y."/>
            <person name="Ohtoshi R."/>
            <person name="Malay A.D."/>
            <person name="Moran D.A.P."/>
            <person name="Tomita M."/>
            <person name="Numata K."/>
            <person name="Arakawa K."/>
        </authorList>
    </citation>
    <scope>NUCLEOTIDE SEQUENCE</scope>
</reference>
<organism evidence="1 2">
    <name type="scientific">Trichonephila clavipes</name>
    <name type="common">Golden silk orbweaver</name>
    <name type="synonym">Nephila clavipes</name>
    <dbReference type="NCBI Taxonomy" id="2585209"/>
    <lineage>
        <taxon>Eukaryota</taxon>
        <taxon>Metazoa</taxon>
        <taxon>Ecdysozoa</taxon>
        <taxon>Arthropoda</taxon>
        <taxon>Chelicerata</taxon>
        <taxon>Arachnida</taxon>
        <taxon>Araneae</taxon>
        <taxon>Araneomorphae</taxon>
        <taxon>Entelegynae</taxon>
        <taxon>Araneoidea</taxon>
        <taxon>Nephilidae</taxon>
        <taxon>Trichonephila</taxon>
    </lineage>
</organism>
<name>A0A8X6R9P4_TRICX</name>
<accession>A0A8X6R9P4</accession>
<keyword evidence="2" id="KW-1185">Reference proteome</keyword>
<protein>
    <submittedName>
        <fullName evidence="1">Transposable element Tcb1 transposase</fullName>
    </submittedName>
</protein>
<dbReference type="Gene3D" id="1.10.10.60">
    <property type="entry name" value="Homeodomain-like"/>
    <property type="match status" value="1"/>
</dbReference>
<dbReference type="AlphaFoldDB" id="A0A8X6R9P4"/>
<evidence type="ECO:0000313" key="1">
    <source>
        <dbReference type="EMBL" id="GFX88447.1"/>
    </source>
</evidence>
<gene>
    <name evidence="1" type="primary">X975_01314</name>
    <name evidence="1" type="ORF">TNCV_2279151</name>
</gene>
<dbReference type="GO" id="GO:0003676">
    <property type="term" value="F:nucleic acid binding"/>
    <property type="evidence" value="ECO:0007669"/>
    <property type="project" value="InterPro"/>
</dbReference>
<sequence length="265" mass="30601">MDHVILNHGQVTWMTPELAPPLLTTKPHQREDVSALDRFNVHRCPTRRVFSGTGLEPMTKKATQHTAPTTGVMVWGVIAYNTRSPLVLIRGTMPAQRVSQDCLRTVTTLPWPARSPDLSPIEHIWNHLRHRVRHPTSLNELEAMLQQIWNEMSQDIIQNLYASMPDRIASCIRAKGGSTSYSALELRTQQVYKKRFSILWSKVLLYCDLGYLSTTEKMPRRRIRAHYEQLSEFERGRINGLKEAGWADRRIARHMDRSDVAIRRS</sequence>
<comment type="caution">
    <text evidence="1">The sequence shown here is derived from an EMBL/GenBank/DDBJ whole genome shotgun (WGS) entry which is preliminary data.</text>
</comment>
<dbReference type="Proteomes" id="UP000887159">
    <property type="component" value="Unassembled WGS sequence"/>
</dbReference>
<proteinExistence type="predicted"/>